<sequence length="152" mass="16527">MQIRIEASDLPGRDCAQAPGFPGYSNIHVALQRRQPRDELLGMTAGDAPSAVWKLEVTATHIESGWDLRGPFVQGRPGARFLYLSWGTLNGAGTFTMFRRAKLWLDTIPPDLLDSAITTGLLVAHLGLTDPKGQPLCASVRPPLVKWSVPPS</sequence>
<name>A0ABW1NGE5_9ACTN</name>
<reference evidence="2" key="1">
    <citation type="journal article" date="2019" name="Int. J. Syst. Evol. Microbiol.">
        <title>The Global Catalogue of Microorganisms (GCM) 10K type strain sequencing project: providing services to taxonomists for standard genome sequencing and annotation.</title>
        <authorList>
            <consortium name="The Broad Institute Genomics Platform"/>
            <consortium name="The Broad Institute Genome Sequencing Center for Infectious Disease"/>
            <person name="Wu L."/>
            <person name="Ma J."/>
        </authorList>
    </citation>
    <scope>NUCLEOTIDE SEQUENCE [LARGE SCALE GENOMIC DNA]</scope>
    <source>
        <strain evidence="2">JCM 30346</strain>
    </source>
</reference>
<dbReference type="Proteomes" id="UP001596137">
    <property type="component" value="Unassembled WGS sequence"/>
</dbReference>
<dbReference type="RefSeq" id="WP_380750338.1">
    <property type="nucleotide sequence ID" value="NZ_JBHSRF010000011.1"/>
</dbReference>
<dbReference type="EMBL" id="JBHSRF010000011">
    <property type="protein sequence ID" value="MFC6081764.1"/>
    <property type="molecule type" value="Genomic_DNA"/>
</dbReference>
<organism evidence="1 2">
    <name type="scientific">Sphaerisporangium aureirubrum</name>
    <dbReference type="NCBI Taxonomy" id="1544736"/>
    <lineage>
        <taxon>Bacteria</taxon>
        <taxon>Bacillati</taxon>
        <taxon>Actinomycetota</taxon>
        <taxon>Actinomycetes</taxon>
        <taxon>Streptosporangiales</taxon>
        <taxon>Streptosporangiaceae</taxon>
        <taxon>Sphaerisporangium</taxon>
    </lineage>
</organism>
<evidence type="ECO:0000313" key="1">
    <source>
        <dbReference type="EMBL" id="MFC6081764.1"/>
    </source>
</evidence>
<evidence type="ECO:0000313" key="2">
    <source>
        <dbReference type="Proteomes" id="UP001596137"/>
    </source>
</evidence>
<gene>
    <name evidence="1" type="ORF">ACFP1K_11400</name>
</gene>
<keyword evidence="2" id="KW-1185">Reference proteome</keyword>
<dbReference type="InterPro" id="IPR046032">
    <property type="entry name" value="DUF5990"/>
</dbReference>
<comment type="caution">
    <text evidence="1">The sequence shown here is derived from an EMBL/GenBank/DDBJ whole genome shotgun (WGS) entry which is preliminary data.</text>
</comment>
<accession>A0ABW1NGE5</accession>
<dbReference type="Pfam" id="PF19452">
    <property type="entry name" value="DUF5990"/>
    <property type="match status" value="1"/>
</dbReference>
<protein>
    <submittedName>
        <fullName evidence="1">DUF5990 family protein</fullName>
    </submittedName>
</protein>
<proteinExistence type="predicted"/>